<comment type="caution">
    <text evidence="7">The sequence shown here is derived from an EMBL/GenBank/DDBJ whole genome shotgun (WGS) entry which is preliminary data.</text>
</comment>
<keyword evidence="8" id="KW-1185">Reference proteome</keyword>
<evidence type="ECO:0000256" key="1">
    <source>
        <dbReference type="ARBA" id="ARBA00010641"/>
    </source>
</evidence>
<feature type="domain" description="RNA polymerase sigma factor 70 region 4 type 2" evidence="6">
    <location>
        <begin position="114"/>
        <end position="161"/>
    </location>
</feature>
<dbReference type="NCBIfam" id="TIGR02937">
    <property type="entry name" value="sigma70-ECF"/>
    <property type="match status" value="1"/>
</dbReference>
<evidence type="ECO:0000313" key="8">
    <source>
        <dbReference type="Proteomes" id="UP000308828"/>
    </source>
</evidence>
<dbReference type="Gene3D" id="1.10.1740.10">
    <property type="match status" value="1"/>
</dbReference>
<dbReference type="SUPFAM" id="SSF88659">
    <property type="entry name" value="Sigma3 and sigma4 domains of RNA polymerase sigma factors"/>
    <property type="match status" value="1"/>
</dbReference>
<dbReference type="InterPro" id="IPR013324">
    <property type="entry name" value="RNA_pol_sigma_r3/r4-like"/>
</dbReference>
<evidence type="ECO:0000256" key="3">
    <source>
        <dbReference type="ARBA" id="ARBA00023082"/>
    </source>
</evidence>
<keyword evidence="3" id="KW-0731">Sigma factor</keyword>
<dbReference type="Proteomes" id="UP000308828">
    <property type="component" value="Unassembled WGS sequence"/>
</dbReference>
<dbReference type="Pfam" id="PF08281">
    <property type="entry name" value="Sigma70_r4_2"/>
    <property type="match status" value="1"/>
</dbReference>
<accession>A0A4S8NYJ9</accession>
<comment type="similarity">
    <text evidence="1">Belongs to the sigma-70 factor family. ECF subfamily.</text>
</comment>
<gene>
    <name evidence="7" type="ORF">FAA97_19455</name>
</gene>
<keyword evidence="2" id="KW-0805">Transcription regulation</keyword>
<dbReference type="Pfam" id="PF04542">
    <property type="entry name" value="Sigma70_r2"/>
    <property type="match status" value="1"/>
</dbReference>
<dbReference type="SUPFAM" id="SSF88946">
    <property type="entry name" value="Sigma2 domain of RNA polymerase sigma factors"/>
    <property type="match status" value="1"/>
</dbReference>
<dbReference type="EMBL" id="STGV01000008">
    <property type="protein sequence ID" value="THV20224.1"/>
    <property type="molecule type" value="Genomic_DNA"/>
</dbReference>
<dbReference type="InterPro" id="IPR036388">
    <property type="entry name" value="WH-like_DNA-bd_sf"/>
</dbReference>
<dbReference type="InterPro" id="IPR013325">
    <property type="entry name" value="RNA_pol_sigma_r2"/>
</dbReference>
<protein>
    <submittedName>
        <fullName evidence="7">Sigma-70 family RNA polymerase sigma factor</fullName>
    </submittedName>
</protein>
<keyword evidence="4" id="KW-0804">Transcription</keyword>
<dbReference type="PANTHER" id="PTHR43133:SF63">
    <property type="entry name" value="RNA POLYMERASE SIGMA FACTOR FECI-RELATED"/>
    <property type="match status" value="1"/>
</dbReference>
<dbReference type="InterPro" id="IPR013249">
    <property type="entry name" value="RNA_pol_sigma70_r4_t2"/>
</dbReference>
<dbReference type="InterPro" id="IPR039425">
    <property type="entry name" value="RNA_pol_sigma-70-like"/>
</dbReference>
<feature type="domain" description="RNA polymerase sigma-70 region 2" evidence="5">
    <location>
        <begin position="12"/>
        <end position="77"/>
    </location>
</feature>
<dbReference type="AlphaFoldDB" id="A0A4S8NYJ9"/>
<dbReference type="InterPro" id="IPR007627">
    <property type="entry name" value="RNA_pol_sigma70_r2"/>
</dbReference>
<evidence type="ECO:0000259" key="5">
    <source>
        <dbReference type="Pfam" id="PF04542"/>
    </source>
</evidence>
<evidence type="ECO:0000259" key="6">
    <source>
        <dbReference type="Pfam" id="PF08281"/>
    </source>
</evidence>
<evidence type="ECO:0000313" key="7">
    <source>
        <dbReference type="EMBL" id="THV20224.1"/>
    </source>
</evidence>
<dbReference type="InterPro" id="IPR014284">
    <property type="entry name" value="RNA_pol_sigma-70_dom"/>
</dbReference>
<dbReference type="GO" id="GO:0006352">
    <property type="term" value="P:DNA-templated transcription initiation"/>
    <property type="evidence" value="ECO:0007669"/>
    <property type="project" value="InterPro"/>
</dbReference>
<organism evidence="7 8">
    <name type="scientific">Peteryoungia ipomoeae</name>
    <dbReference type="NCBI Taxonomy" id="1210932"/>
    <lineage>
        <taxon>Bacteria</taxon>
        <taxon>Pseudomonadati</taxon>
        <taxon>Pseudomonadota</taxon>
        <taxon>Alphaproteobacteria</taxon>
        <taxon>Hyphomicrobiales</taxon>
        <taxon>Rhizobiaceae</taxon>
        <taxon>Peteryoungia</taxon>
    </lineage>
</organism>
<dbReference type="GO" id="GO:0016987">
    <property type="term" value="F:sigma factor activity"/>
    <property type="evidence" value="ECO:0007669"/>
    <property type="project" value="UniProtKB-KW"/>
</dbReference>
<proteinExistence type="inferred from homology"/>
<dbReference type="PANTHER" id="PTHR43133">
    <property type="entry name" value="RNA POLYMERASE ECF-TYPE SIGMA FACTO"/>
    <property type="match status" value="1"/>
</dbReference>
<evidence type="ECO:0000256" key="2">
    <source>
        <dbReference type="ARBA" id="ARBA00023015"/>
    </source>
</evidence>
<dbReference type="Gene3D" id="1.10.10.10">
    <property type="entry name" value="Winged helix-like DNA-binding domain superfamily/Winged helix DNA-binding domain"/>
    <property type="match status" value="1"/>
</dbReference>
<dbReference type="GO" id="GO:0003677">
    <property type="term" value="F:DNA binding"/>
    <property type="evidence" value="ECO:0007669"/>
    <property type="project" value="InterPro"/>
</dbReference>
<dbReference type="OrthoDB" id="9794372at2"/>
<name>A0A4S8NYJ9_9HYPH</name>
<sequence length="171" mass="19448">MSAQPPRQVAFFLEHRPALVDYAARLIGSRDLAEDIVQDAFLRLKPADTDEYAPRQRLAYYYSIVRNLAFDQLKRRRVETRGRDVDPPFWVVPQDTGTPEEAVLFCDQVRVASKALETLPQDARRAIQLYRIEGWTLESIATELNISVATAHRLIKSGMVKIALSLDQAAH</sequence>
<reference evidence="7 8" key="1">
    <citation type="submission" date="2019-04" db="EMBL/GenBank/DDBJ databases">
        <title>Genome sequence of strain shin9-1.</title>
        <authorList>
            <person name="Gao J."/>
            <person name="Sun J."/>
        </authorList>
    </citation>
    <scope>NUCLEOTIDE SEQUENCE [LARGE SCALE GENOMIC DNA]</scope>
    <source>
        <strain evidence="8">shin9-1</strain>
    </source>
</reference>
<evidence type="ECO:0000256" key="4">
    <source>
        <dbReference type="ARBA" id="ARBA00023163"/>
    </source>
</evidence>
<dbReference type="RefSeq" id="WP_136600241.1">
    <property type="nucleotide sequence ID" value="NZ_STGV01000008.1"/>
</dbReference>